<evidence type="ECO:0000256" key="1">
    <source>
        <dbReference type="SAM" id="Phobius"/>
    </source>
</evidence>
<keyword evidence="1" id="KW-1133">Transmembrane helix</keyword>
<gene>
    <name evidence="2" type="ORF">FRC96_19040</name>
</gene>
<feature type="transmembrane region" description="Helical" evidence="1">
    <location>
        <begin position="53"/>
        <end position="73"/>
    </location>
</feature>
<organism evidence="2 3">
    <name type="scientific">Lujinxingia vulgaris</name>
    <dbReference type="NCBI Taxonomy" id="2600176"/>
    <lineage>
        <taxon>Bacteria</taxon>
        <taxon>Deltaproteobacteria</taxon>
        <taxon>Bradymonadales</taxon>
        <taxon>Lujinxingiaceae</taxon>
        <taxon>Lujinxingia</taxon>
    </lineage>
</organism>
<reference evidence="2 3" key="1">
    <citation type="submission" date="2019-08" db="EMBL/GenBank/DDBJ databases">
        <title>Bradymonadales sp. TMQ2.</title>
        <authorList>
            <person name="Liang Q."/>
        </authorList>
    </citation>
    <scope>NUCLEOTIDE SEQUENCE [LARGE SCALE GENOMIC DNA]</scope>
    <source>
        <strain evidence="2 3">TMQ2</strain>
    </source>
</reference>
<dbReference type="PANTHER" id="PTHR34989">
    <property type="entry name" value="PROTEIN HDED"/>
    <property type="match status" value="1"/>
</dbReference>
<proteinExistence type="predicted"/>
<feature type="transmembrane region" description="Helical" evidence="1">
    <location>
        <begin position="169"/>
        <end position="190"/>
    </location>
</feature>
<dbReference type="AlphaFoldDB" id="A0A5C6X4K7"/>
<dbReference type="GO" id="GO:0005886">
    <property type="term" value="C:plasma membrane"/>
    <property type="evidence" value="ECO:0007669"/>
    <property type="project" value="TreeGrafter"/>
</dbReference>
<evidence type="ECO:0000313" key="2">
    <source>
        <dbReference type="EMBL" id="TXD32092.1"/>
    </source>
</evidence>
<dbReference type="EMBL" id="VOSL01000140">
    <property type="protein sequence ID" value="TXD32092.1"/>
    <property type="molecule type" value="Genomic_DNA"/>
</dbReference>
<protein>
    <submittedName>
        <fullName evidence="2">HdeD family acid-resistance protein</fullName>
    </submittedName>
</protein>
<keyword evidence="1" id="KW-0472">Membrane</keyword>
<dbReference type="PANTHER" id="PTHR34989:SF1">
    <property type="entry name" value="PROTEIN HDED"/>
    <property type="match status" value="1"/>
</dbReference>
<sequence length="217" mass="23481">MPVVPTLLQWRDTMVTTIEEDVAYENWGWMLARGVSALLFGFVLLIWPGLSLAALVIFFAALLLVDGITALVYAASGGRTLRGKVWPLIGVGLIGICAAVTTFAWPQITLGVLMVIIAFWAVVRGALELIAAVTFHKRLQGSWFLALSGVLTILFGVVLLAWPALGLSMLAWIVGAYAILAGVVFLGLAFRMRNAHQELHPDRYHSPSDQPGDVTPT</sequence>
<name>A0A5C6X4K7_9DELT</name>
<feature type="transmembrane region" description="Helical" evidence="1">
    <location>
        <begin position="111"/>
        <end position="131"/>
    </location>
</feature>
<comment type="caution">
    <text evidence="2">The sequence shown here is derived from an EMBL/GenBank/DDBJ whole genome shotgun (WGS) entry which is preliminary data.</text>
</comment>
<dbReference type="InterPro" id="IPR005325">
    <property type="entry name" value="DUF308_memb"/>
</dbReference>
<keyword evidence="1" id="KW-0812">Transmembrane</keyword>
<feature type="transmembrane region" description="Helical" evidence="1">
    <location>
        <begin position="85"/>
        <end position="105"/>
    </location>
</feature>
<accession>A0A5C6X4K7</accession>
<dbReference type="Pfam" id="PF03729">
    <property type="entry name" value="DUF308"/>
    <property type="match status" value="1"/>
</dbReference>
<dbReference type="OrthoDB" id="5513646at2"/>
<evidence type="ECO:0000313" key="3">
    <source>
        <dbReference type="Proteomes" id="UP000321046"/>
    </source>
</evidence>
<dbReference type="Proteomes" id="UP000321046">
    <property type="component" value="Unassembled WGS sequence"/>
</dbReference>
<dbReference type="InterPro" id="IPR052712">
    <property type="entry name" value="Acid_resist_chaperone_HdeD"/>
</dbReference>
<feature type="transmembrane region" description="Helical" evidence="1">
    <location>
        <begin position="143"/>
        <end position="163"/>
    </location>
</feature>